<keyword evidence="6" id="KW-1185">Reference proteome</keyword>
<dbReference type="RefSeq" id="WP_040105049.1">
    <property type="nucleotide sequence ID" value="NZ_JABEVU030000001.1"/>
</dbReference>
<dbReference type="InterPro" id="IPR052538">
    <property type="entry name" value="Flavonoid_dioxygenase-like"/>
</dbReference>
<evidence type="ECO:0000313" key="3">
    <source>
        <dbReference type="EMBL" id="KIH71587.1"/>
    </source>
</evidence>
<evidence type="ECO:0000313" key="5">
    <source>
        <dbReference type="Proteomes" id="UP000031546"/>
    </source>
</evidence>
<dbReference type="CDD" id="cd02223">
    <property type="entry name" value="cupin_Bh2720-like"/>
    <property type="match status" value="1"/>
</dbReference>
<feature type="domain" description="Cupin type-2" evidence="2">
    <location>
        <begin position="41"/>
        <end position="116"/>
    </location>
</feature>
<protein>
    <submittedName>
        <fullName evidence="3 4">Cupin</fullName>
    </submittedName>
</protein>
<evidence type="ECO:0000256" key="1">
    <source>
        <dbReference type="SAM" id="MobiDB-lite"/>
    </source>
</evidence>
<dbReference type="InterPro" id="IPR014710">
    <property type="entry name" value="RmlC-like_jellyroll"/>
</dbReference>
<dbReference type="GeneID" id="77844436"/>
<name>A0A0C2E8D4_9STAP</name>
<reference evidence="6" key="2">
    <citation type="submission" date="2020-04" db="EMBL/GenBank/DDBJ databases">
        <title>Genome analysis and biological profiling of marine Cellulosimicrobium funkei MOSEL-ME6.</title>
        <authorList>
            <person name="Tanveer F."/>
            <person name="Xie Y."/>
            <person name="Shinwari Z.K."/>
        </authorList>
    </citation>
    <scope>NUCLEOTIDE SEQUENCE [LARGE SCALE GENOMIC DNA]</scope>
    <source>
        <strain evidence="6">MOSEL-ME25</strain>
    </source>
</reference>
<dbReference type="Proteomes" id="UP000527860">
    <property type="component" value="Unassembled WGS sequence"/>
</dbReference>
<feature type="compositionally biased region" description="Basic and acidic residues" evidence="1">
    <location>
        <begin position="128"/>
        <end position="141"/>
    </location>
</feature>
<dbReference type="AlphaFoldDB" id="A0A0C2E8D4"/>
<dbReference type="SUPFAM" id="SSF51182">
    <property type="entry name" value="RmlC-like cupins"/>
    <property type="match status" value="1"/>
</dbReference>
<evidence type="ECO:0000259" key="2">
    <source>
        <dbReference type="Pfam" id="PF07883"/>
    </source>
</evidence>
<evidence type="ECO:0000313" key="4">
    <source>
        <dbReference type="EMBL" id="MDB0579674.1"/>
    </source>
</evidence>
<evidence type="ECO:0000313" key="6">
    <source>
        <dbReference type="Proteomes" id="UP000527860"/>
    </source>
</evidence>
<dbReference type="EMBL" id="JXII01000002">
    <property type="protein sequence ID" value="KIH71587.1"/>
    <property type="molecule type" value="Genomic_DNA"/>
</dbReference>
<feature type="region of interest" description="Disordered" evidence="1">
    <location>
        <begin position="121"/>
        <end position="141"/>
    </location>
</feature>
<gene>
    <name evidence="4" type="ORF">F7P68_0003950</name>
    <name evidence="3" type="ORF">SN16_02635</name>
</gene>
<dbReference type="OrthoDB" id="3231985at2"/>
<reference evidence="3 5" key="1">
    <citation type="submission" date="2015-01" db="EMBL/GenBank/DDBJ databases">
        <title>Genome sequences of high lactate-tolerant strain Salinicoccus roseus W12 with industrial interest.</title>
        <authorList>
            <person name="Wang H."/>
            <person name="Yu B."/>
        </authorList>
    </citation>
    <scope>NUCLEOTIDE SEQUENCE [LARGE SCALE GENOMIC DNA]</scope>
    <source>
        <strain evidence="3 5">W12</strain>
    </source>
</reference>
<organism evidence="3 5">
    <name type="scientific">Salinicoccus roseus</name>
    <dbReference type="NCBI Taxonomy" id="45670"/>
    <lineage>
        <taxon>Bacteria</taxon>
        <taxon>Bacillati</taxon>
        <taxon>Bacillota</taxon>
        <taxon>Bacilli</taxon>
        <taxon>Bacillales</taxon>
        <taxon>Staphylococcaceae</taxon>
        <taxon>Salinicoccus</taxon>
    </lineage>
</organism>
<accession>A0A0C2E8D4</accession>
<reference evidence="4 6" key="4">
    <citation type="submission" date="2022-12" db="EMBL/GenBank/DDBJ databases">
        <title>Genome analysis and biological profiling of marine Salinicoccus roseus MOSEL-ME25.</title>
        <authorList>
            <person name="Mirza F.T."/>
            <person name="Xie Y."/>
            <person name="Shinwari Z.K."/>
        </authorList>
    </citation>
    <scope>NUCLEOTIDE SEQUENCE [LARGE SCALE GENOMIC DNA]</scope>
    <source>
        <strain evidence="4 6">MOSEL-ME25</strain>
    </source>
</reference>
<dbReference type="Pfam" id="PF07883">
    <property type="entry name" value="Cupin_2"/>
    <property type="match status" value="1"/>
</dbReference>
<dbReference type="Gene3D" id="2.60.120.10">
    <property type="entry name" value="Jelly Rolls"/>
    <property type="match status" value="1"/>
</dbReference>
<sequence length="141" mass="15710">MALDLKDYGNDPFVINIDDATLQNEDYRVALWTGEEIQITLMSIPPGGDIGGEVHEGHDQFLRLEAGHGKVIMGDSEDEITFEKEVGPDEVILIPKGKFHNVMTVGDEPMKLYSIYGPAHHPQGTRQATKEIAMEEESDHH</sequence>
<dbReference type="EMBL" id="JABEVU030000001">
    <property type="protein sequence ID" value="MDB0579674.1"/>
    <property type="molecule type" value="Genomic_DNA"/>
</dbReference>
<dbReference type="Proteomes" id="UP000031546">
    <property type="component" value="Unassembled WGS sequence"/>
</dbReference>
<dbReference type="InterPro" id="IPR011051">
    <property type="entry name" value="RmlC_Cupin_sf"/>
</dbReference>
<comment type="caution">
    <text evidence="3">The sequence shown here is derived from an EMBL/GenBank/DDBJ whole genome shotgun (WGS) entry which is preliminary data.</text>
</comment>
<dbReference type="STRING" id="45670.SN16_02635"/>
<dbReference type="PANTHER" id="PTHR43346:SF1">
    <property type="entry name" value="QUERCETIN 2,3-DIOXYGENASE-RELATED"/>
    <property type="match status" value="1"/>
</dbReference>
<reference evidence="4" key="3">
    <citation type="submission" date="2020-04" db="EMBL/GenBank/DDBJ databases">
        <authorList>
            <person name="Tanveer F."/>
            <person name="Xie Y."/>
            <person name="Shinwari Z.K."/>
        </authorList>
    </citation>
    <scope>NUCLEOTIDE SEQUENCE</scope>
    <source>
        <strain evidence="4">MOSEL-ME25</strain>
    </source>
</reference>
<proteinExistence type="predicted"/>
<dbReference type="PANTHER" id="PTHR43346">
    <property type="entry name" value="LIGAND BINDING DOMAIN PROTEIN, PUTATIVE (AFU_ORTHOLOGUE AFUA_6G14370)-RELATED"/>
    <property type="match status" value="1"/>
</dbReference>
<dbReference type="InterPro" id="IPR013096">
    <property type="entry name" value="Cupin_2"/>
</dbReference>